<dbReference type="EMBL" id="LFXA01000002">
    <property type="protein sequence ID" value="KNB53471.1"/>
    <property type="molecule type" value="Genomic_DNA"/>
</dbReference>
<dbReference type="OrthoDB" id="4316344at2"/>
<evidence type="ECO:0000256" key="1">
    <source>
        <dbReference type="SAM" id="MobiDB-lite"/>
    </source>
</evidence>
<dbReference type="AlphaFoldDB" id="A0A0K9XK50"/>
<feature type="region of interest" description="Disordered" evidence="1">
    <location>
        <begin position="202"/>
        <end position="229"/>
    </location>
</feature>
<protein>
    <submittedName>
        <fullName evidence="2">Uncharacterized protein</fullName>
    </submittedName>
</protein>
<gene>
    <name evidence="2" type="ORF">AC230_02010</name>
</gene>
<accession>A0A0K9XK50</accession>
<sequence>MSTTRTSPKALTSLDARVESATGWSIDALWETGVHAEEGLADVVAAHRALADAERGVTFYRTLLHRLSNGEFEVEDALFQRIDRTVAQLQDAAAQRDERAAELMCTLKPFEERNRPRLAPPGADLLQADYAALVAIAPGGAVLREHLLTHRMSVTTPSGNRVTWPAFQRLEAQGLVNRDITRPLHAGQPITLTDAGRACLTRTRQSPPAAQTAPTAAPVAAQTAQPRRR</sequence>
<feature type="compositionally biased region" description="Low complexity" evidence="1">
    <location>
        <begin position="203"/>
        <end position="229"/>
    </location>
</feature>
<evidence type="ECO:0000313" key="2">
    <source>
        <dbReference type="EMBL" id="KNB53471.1"/>
    </source>
</evidence>
<dbReference type="STRING" id="1678637.AC230_02010"/>
<organism evidence="2 3">
    <name type="scientific">Streptomyces caatingaensis</name>
    <dbReference type="NCBI Taxonomy" id="1678637"/>
    <lineage>
        <taxon>Bacteria</taxon>
        <taxon>Bacillati</taxon>
        <taxon>Actinomycetota</taxon>
        <taxon>Actinomycetes</taxon>
        <taxon>Kitasatosporales</taxon>
        <taxon>Streptomycetaceae</taxon>
        <taxon>Streptomyces</taxon>
    </lineage>
</organism>
<evidence type="ECO:0000313" key="3">
    <source>
        <dbReference type="Proteomes" id="UP000037288"/>
    </source>
</evidence>
<keyword evidence="3" id="KW-1185">Reference proteome</keyword>
<name>A0A0K9XK50_9ACTN</name>
<proteinExistence type="predicted"/>
<comment type="caution">
    <text evidence="2">The sequence shown here is derived from an EMBL/GenBank/DDBJ whole genome shotgun (WGS) entry which is preliminary data.</text>
</comment>
<dbReference type="PATRIC" id="fig|1678637.3.peg.428"/>
<reference evidence="3" key="1">
    <citation type="submission" date="2015-07" db="EMBL/GenBank/DDBJ databases">
        <title>Draft genome sequence of Streptomyces sp. CMAA 1322, a bacterium isolated from Caatinga biome, from dry forest semiarid of Brazil.</title>
        <authorList>
            <person name="Santos S.N."/>
            <person name="Gacesa R."/>
            <person name="Taketani R.G."/>
            <person name="Long P.F."/>
            <person name="Melo I.S."/>
        </authorList>
    </citation>
    <scope>NUCLEOTIDE SEQUENCE [LARGE SCALE GENOMIC DNA]</scope>
    <source>
        <strain evidence="3">CMAA 1322</strain>
    </source>
</reference>
<dbReference type="Proteomes" id="UP000037288">
    <property type="component" value="Unassembled WGS sequence"/>
</dbReference>
<dbReference type="RefSeq" id="WP_049714177.1">
    <property type="nucleotide sequence ID" value="NZ_LFXA01000002.1"/>
</dbReference>